<evidence type="ECO:0000256" key="2">
    <source>
        <dbReference type="ARBA" id="ARBA00007878"/>
    </source>
</evidence>
<evidence type="ECO:0000256" key="3">
    <source>
        <dbReference type="ARBA" id="ARBA00022490"/>
    </source>
</evidence>
<keyword evidence="5" id="KW-0648">Protein biosynthesis</keyword>
<dbReference type="SUPFAM" id="SSF53448">
    <property type="entry name" value="Nucleotide-diphospho-sugar transferases"/>
    <property type="match status" value="1"/>
</dbReference>
<dbReference type="InterPro" id="IPR016024">
    <property type="entry name" value="ARM-type_fold"/>
</dbReference>
<feature type="domain" description="W2" evidence="10">
    <location>
        <begin position="475"/>
        <end position="640"/>
    </location>
</feature>
<dbReference type="CDD" id="cd11558">
    <property type="entry name" value="W2_eIF2B_epsilon"/>
    <property type="match status" value="1"/>
</dbReference>
<dbReference type="Gene3D" id="3.90.550.10">
    <property type="entry name" value="Spore Coat Polysaccharide Biosynthesis Protein SpsA, Chain A"/>
    <property type="match status" value="1"/>
</dbReference>
<dbReference type="GO" id="GO:0005085">
    <property type="term" value="F:guanyl-nucleotide exchange factor activity"/>
    <property type="evidence" value="ECO:0007669"/>
    <property type="project" value="InterPro"/>
</dbReference>
<dbReference type="Gene3D" id="2.160.10.10">
    <property type="entry name" value="Hexapeptide repeat proteins"/>
    <property type="match status" value="1"/>
</dbReference>
<proteinExistence type="inferred from homology"/>
<gene>
    <name evidence="12" type="primary">LOC115889312</name>
</gene>
<comment type="subcellular location">
    <subcellularLocation>
        <location evidence="1">Cytoplasm</location>
        <location evidence="1">Cytosol</location>
    </subcellularLocation>
</comment>
<feature type="compositionally biased region" description="Acidic residues" evidence="9">
    <location>
        <begin position="454"/>
        <end position="465"/>
    </location>
</feature>
<organism evidence="11 12">
    <name type="scientific">Sitophilus oryzae</name>
    <name type="common">Rice weevil</name>
    <name type="synonym">Curculio oryzae</name>
    <dbReference type="NCBI Taxonomy" id="7048"/>
    <lineage>
        <taxon>Eukaryota</taxon>
        <taxon>Metazoa</taxon>
        <taxon>Ecdysozoa</taxon>
        <taxon>Arthropoda</taxon>
        <taxon>Hexapoda</taxon>
        <taxon>Insecta</taxon>
        <taxon>Pterygota</taxon>
        <taxon>Neoptera</taxon>
        <taxon>Endopterygota</taxon>
        <taxon>Coleoptera</taxon>
        <taxon>Polyphaga</taxon>
        <taxon>Cucujiformia</taxon>
        <taxon>Curculionidae</taxon>
        <taxon>Dryophthorinae</taxon>
        <taxon>Sitophilus</taxon>
    </lineage>
</organism>
<sequence>MSKLKQSVTKENVVQAILVADTFEDEFVPISNNLPLCLFPVVNKPLIDYTLEFLSLGGVEEVFLFCCNHVNEVKSYIRKCIDEAVGWTLTMKVQIIVSESCRSFGDCLRDLDAKGLIRGDFVLLEPGVISNINLLPLLKKHSEILQNDKGAAITLVFQESALGHRSLCPQDESLVAYNNKNRVLFHKKIQKSRDKKAVFPIFQEIFLENSSVSIQHNLRDTHIAICSSSVLPLFSDNFDFQTKDDFIKGLLINEEILGSTIYCHILKGSDYGSAINNWRMYQAISLELKNKWVYPIVPPTKRNRVIPEDSIYSLSSVMGLNSTMYRSVIGSNVTIGEGVKIQDAFIFDNVHIEDDVDISLSVIGPGCVIKKGAKITVGSILGQGVIIDENVFVENTLVQNRPSEDVLAQPEDKIGEFAYRLRACEDEEDLNVDRILAQKFSRLHIHDESYECEYDSENELSDSSEELSHTYSPPPDDTKLFFTEVIDSLTRGYEDKLPCDNLILEVNSSRYAYNVTLREVNYNVIKAILIISQKLPSGTQYFSVMTQMLCYFSPLLKNYIKNEAAMVDCLQAVEDVAISESDLKDKWIIFLLKYLYEKDFLNEESILKWFATLKEHTKLHTQVKPFASWLQEAEEEDSSEEDESE</sequence>
<dbReference type="Gene3D" id="1.25.40.180">
    <property type="match status" value="1"/>
</dbReference>
<dbReference type="SUPFAM" id="SSF51161">
    <property type="entry name" value="Trimeric LpxA-like enzymes"/>
    <property type="match status" value="1"/>
</dbReference>
<comment type="similarity">
    <text evidence="2">Belongs to the eIF-2B gamma/epsilon subunits family.</text>
</comment>
<evidence type="ECO:0000256" key="8">
    <source>
        <dbReference type="ARBA" id="ARBA00046432"/>
    </source>
</evidence>
<dbReference type="RefSeq" id="XP_030765129.1">
    <property type="nucleotide sequence ID" value="XM_030909269.1"/>
</dbReference>
<dbReference type="InterPro" id="IPR003307">
    <property type="entry name" value="W2_domain"/>
</dbReference>
<feature type="region of interest" description="Disordered" evidence="9">
    <location>
        <begin position="454"/>
        <end position="473"/>
    </location>
</feature>
<dbReference type="InParanoid" id="A0A6J2YPC5"/>
<accession>A0A6J2YPC5</accession>
<dbReference type="Pfam" id="PF02020">
    <property type="entry name" value="W2"/>
    <property type="match status" value="1"/>
</dbReference>
<dbReference type="PROSITE" id="PS51363">
    <property type="entry name" value="W2"/>
    <property type="match status" value="1"/>
</dbReference>
<dbReference type="GO" id="GO:0005851">
    <property type="term" value="C:eukaryotic translation initiation factor 2B complex"/>
    <property type="evidence" value="ECO:0007669"/>
    <property type="project" value="TreeGrafter"/>
</dbReference>
<evidence type="ECO:0000256" key="5">
    <source>
        <dbReference type="ARBA" id="ARBA00022917"/>
    </source>
</evidence>
<evidence type="ECO:0000256" key="9">
    <source>
        <dbReference type="SAM" id="MobiDB-lite"/>
    </source>
</evidence>
<dbReference type="Proteomes" id="UP000504635">
    <property type="component" value="Unplaced"/>
</dbReference>
<reference evidence="12" key="1">
    <citation type="submission" date="2025-08" db="UniProtKB">
        <authorList>
            <consortium name="RefSeq"/>
        </authorList>
    </citation>
    <scope>IDENTIFICATION</scope>
    <source>
        <tissue evidence="12">Gonads</tissue>
    </source>
</reference>
<dbReference type="CDD" id="cd04197">
    <property type="entry name" value="eIF-2B_epsilon_N"/>
    <property type="match status" value="1"/>
</dbReference>
<name>A0A6J2YPC5_SITOR</name>
<dbReference type="OrthoDB" id="424572at2759"/>
<dbReference type="KEGG" id="soy:115889312"/>
<dbReference type="InterPro" id="IPR029044">
    <property type="entry name" value="Nucleotide-diphossugar_trans"/>
</dbReference>
<keyword evidence="4 12" id="KW-0396">Initiation factor</keyword>
<dbReference type="InterPro" id="IPR056764">
    <property type="entry name" value="LbH_EIF2B3/5"/>
</dbReference>
<dbReference type="GO" id="GO:0003743">
    <property type="term" value="F:translation initiation factor activity"/>
    <property type="evidence" value="ECO:0007669"/>
    <property type="project" value="UniProtKB-KW"/>
</dbReference>
<dbReference type="FunCoup" id="A0A6J2YPC5">
    <property type="interactions" value="2294"/>
</dbReference>
<dbReference type="PANTHER" id="PTHR45887:SF1">
    <property type="entry name" value="TRANSLATION INITIATION FACTOR EIF-2B SUBUNIT EPSILON"/>
    <property type="match status" value="1"/>
</dbReference>
<dbReference type="SUPFAM" id="SSF48371">
    <property type="entry name" value="ARM repeat"/>
    <property type="match status" value="1"/>
</dbReference>
<evidence type="ECO:0000256" key="1">
    <source>
        <dbReference type="ARBA" id="ARBA00004514"/>
    </source>
</evidence>
<dbReference type="InterPro" id="IPR011004">
    <property type="entry name" value="Trimer_LpxA-like_sf"/>
</dbReference>
<evidence type="ECO:0000256" key="6">
    <source>
        <dbReference type="ARBA" id="ARBA00044144"/>
    </source>
</evidence>
<keyword evidence="11" id="KW-1185">Reference proteome</keyword>
<dbReference type="Pfam" id="PF25084">
    <property type="entry name" value="LbH_EIF2B"/>
    <property type="match status" value="1"/>
</dbReference>
<dbReference type="GO" id="GO:0031369">
    <property type="term" value="F:translation initiation factor binding"/>
    <property type="evidence" value="ECO:0007669"/>
    <property type="project" value="InterPro"/>
</dbReference>
<dbReference type="InterPro" id="IPR035543">
    <property type="entry name" value="eIF-2B_epsilon_N"/>
</dbReference>
<evidence type="ECO:0000259" key="10">
    <source>
        <dbReference type="PROSITE" id="PS51363"/>
    </source>
</evidence>
<dbReference type="FunFam" id="1.25.40.180:FF:000022">
    <property type="entry name" value="Translation initiation factor eIF-2B epsilon subunit"/>
    <property type="match status" value="1"/>
</dbReference>
<dbReference type="InterPro" id="IPR051956">
    <property type="entry name" value="eIF2B_epsilon"/>
</dbReference>
<keyword evidence="3" id="KW-0963">Cytoplasm</keyword>
<dbReference type="GeneID" id="115889312"/>
<dbReference type="GO" id="GO:0005829">
    <property type="term" value="C:cytosol"/>
    <property type="evidence" value="ECO:0007669"/>
    <property type="project" value="UniProtKB-SubCell"/>
</dbReference>
<evidence type="ECO:0000313" key="11">
    <source>
        <dbReference type="Proteomes" id="UP000504635"/>
    </source>
</evidence>
<comment type="subunit">
    <text evidence="8">Component of the translation initiation factor 2B (eIF2B) complex which is a heterodecamer of two sets of five different subunits: alpha, beta, gamma, delta and epsilon. Subunits alpha, beta and delta comprise a regulatory subcomplex and subunits epsilon and gamma comprise a catalytic subcomplex. Within the complex, the hexameric regulatory complex resides at the center, with the two heterodimeric catalytic subcomplexes bound on opposite sides.</text>
</comment>
<dbReference type="SMART" id="SM00515">
    <property type="entry name" value="eIF5C"/>
    <property type="match status" value="1"/>
</dbReference>
<dbReference type="PANTHER" id="PTHR45887">
    <property type="entry name" value="TRANSLATION INITIATION FACTOR EIF-2B SUBUNIT EPSILON"/>
    <property type="match status" value="1"/>
</dbReference>
<evidence type="ECO:0000256" key="4">
    <source>
        <dbReference type="ARBA" id="ARBA00022540"/>
    </source>
</evidence>
<dbReference type="CTD" id="31156"/>
<dbReference type="InterPro" id="IPR044123">
    <property type="entry name" value="W2_eIF2B_epsilon"/>
</dbReference>
<protein>
    <recommendedName>
        <fullName evidence="6">Translation initiation factor eIF2B subunit epsilon</fullName>
    </recommendedName>
    <alternativeName>
        <fullName evidence="7">eIF2B GDP-GTP exchange factor subunit epsilon</fullName>
    </alternativeName>
</protein>
<dbReference type="AlphaFoldDB" id="A0A6J2YPC5"/>
<evidence type="ECO:0000256" key="7">
    <source>
        <dbReference type="ARBA" id="ARBA00044345"/>
    </source>
</evidence>
<evidence type="ECO:0000313" key="12">
    <source>
        <dbReference type="RefSeq" id="XP_030765129.1"/>
    </source>
</evidence>